<sequence length="316" mass="33300">MAGPLDPLADLPPPFAEPLRALVAGTLPPNVVLMRLLSEADRPDLVDRAFVALAGERLAAEARARIAEAERLHRAHPDAWRTIRSVLAEARHDAAPAAGADGIGYWTAVFDRVALLSPGAGAALYALGDDALLDRLTGEIVAALGRWSLLRTETEVLDLGCGPGRIAKALAAHVRSVTGIDVSGQMIAAARRACAGLENVALAVTEGRDLGAFPGERFDLVLAVDSFPYLVLAGGDLAARHVAEAARVLRPGGTLLIVNHSYRNDPALDAEDLARAAVSCGLDLVRRGTCDFALWDGLTFRLDKPARPERSGAGDR</sequence>
<protein>
    <submittedName>
        <fullName evidence="2">Class I SAM-dependent methyltransferase</fullName>
    </submittedName>
</protein>
<comment type="caution">
    <text evidence="2">The sequence shown here is derived from an EMBL/GenBank/DDBJ whole genome shotgun (WGS) entry which is preliminary data.</text>
</comment>
<dbReference type="PANTHER" id="PTHR42912">
    <property type="entry name" value="METHYLTRANSFERASE"/>
    <property type="match status" value="1"/>
</dbReference>
<dbReference type="Proteomes" id="UP000773614">
    <property type="component" value="Unassembled WGS sequence"/>
</dbReference>
<evidence type="ECO:0000313" key="3">
    <source>
        <dbReference type="Proteomes" id="UP000773614"/>
    </source>
</evidence>
<keyword evidence="3" id="KW-1185">Reference proteome</keyword>
<reference evidence="2" key="1">
    <citation type="submission" date="2019-03" db="EMBL/GenBank/DDBJ databases">
        <title>Afifella sp. nov., isolated from activated sludge.</title>
        <authorList>
            <person name="Li Q."/>
            <person name="Liu Y."/>
        </authorList>
    </citation>
    <scope>NUCLEOTIDE SEQUENCE</scope>
    <source>
        <strain evidence="2">L72</strain>
    </source>
</reference>
<keyword evidence="2" id="KW-0489">Methyltransferase</keyword>
<dbReference type="Pfam" id="PF08241">
    <property type="entry name" value="Methyltransf_11"/>
    <property type="match status" value="1"/>
</dbReference>
<dbReference type="SUPFAM" id="SSF53335">
    <property type="entry name" value="S-adenosyl-L-methionine-dependent methyltransferases"/>
    <property type="match status" value="1"/>
</dbReference>
<dbReference type="OrthoDB" id="1853779at2"/>
<dbReference type="GO" id="GO:0008757">
    <property type="term" value="F:S-adenosylmethionine-dependent methyltransferase activity"/>
    <property type="evidence" value="ECO:0007669"/>
    <property type="project" value="InterPro"/>
</dbReference>
<gene>
    <name evidence="2" type="ORF">E4O86_01965</name>
</gene>
<keyword evidence="2" id="KW-0808">Transferase</keyword>
<dbReference type="Gene3D" id="3.40.50.150">
    <property type="entry name" value="Vaccinia Virus protein VP39"/>
    <property type="match status" value="1"/>
</dbReference>
<organism evidence="2 3">
    <name type="scientific">Propylenella binzhouense</name>
    <dbReference type="NCBI Taxonomy" id="2555902"/>
    <lineage>
        <taxon>Bacteria</taxon>
        <taxon>Pseudomonadati</taxon>
        <taxon>Pseudomonadota</taxon>
        <taxon>Alphaproteobacteria</taxon>
        <taxon>Hyphomicrobiales</taxon>
        <taxon>Propylenellaceae</taxon>
        <taxon>Propylenella</taxon>
    </lineage>
</organism>
<dbReference type="InterPro" id="IPR050508">
    <property type="entry name" value="Methyltransf_Superfamily"/>
</dbReference>
<feature type="domain" description="Methyltransferase type 11" evidence="1">
    <location>
        <begin position="157"/>
        <end position="257"/>
    </location>
</feature>
<dbReference type="AlphaFoldDB" id="A0A964T176"/>
<dbReference type="GO" id="GO:0032259">
    <property type="term" value="P:methylation"/>
    <property type="evidence" value="ECO:0007669"/>
    <property type="project" value="UniProtKB-KW"/>
</dbReference>
<dbReference type="InterPro" id="IPR013216">
    <property type="entry name" value="Methyltransf_11"/>
</dbReference>
<dbReference type="RefSeq" id="WP_161138830.1">
    <property type="nucleotide sequence ID" value="NZ_SPKJ01000003.1"/>
</dbReference>
<dbReference type="InterPro" id="IPR029063">
    <property type="entry name" value="SAM-dependent_MTases_sf"/>
</dbReference>
<name>A0A964T176_9HYPH</name>
<evidence type="ECO:0000259" key="1">
    <source>
        <dbReference type="Pfam" id="PF08241"/>
    </source>
</evidence>
<dbReference type="EMBL" id="SPKJ01000003">
    <property type="protein sequence ID" value="MYZ46486.1"/>
    <property type="molecule type" value="Genomic_DNA"/>
</dbReference>
<dbReference type="CDD" id="cd02440">
    <property type="entry name" value="AdoMet_MTases"/>
    <property type="match status" value="1"/>
</dbReference>
<proteinExistence type="predicted"/>
<evidence type="ECO:0000313" key="2">
    <source>
        <dbReference type="EMBL" id="MYZ46486.1"/>
    </source>
</evidence>
<accession>A0A964T176</accession>